<dbReference type="Proteomes" id="UP000271531">
    <property type="component" value="Unassembled WGS sequence"/>
</dbReference>
<keyword evidence="1" id="KW-0472">Membrane</keyword>
<feature type="domain" description="EamA" evidence="2">
    <location>
        <begin position="22"/>
        <end position="157"/>
    </location>
</feature>
<feature type="transmembrane region" description="Helical" evidence="1">
    <location>
        <begin position="83"/>
        <end position="105"/>
    </location>
</feature>
<name>A0A0Q0B1B8_PSEAJ</name>
<feature type="transmembrane region" description="Helical" evidence="1">
    <location>
        <begin position="24"/>
        <end position="45"/>
    </location>
</feature>
<evidence type="ECO:0000313" key="3">
    <source>
        <dbReference type="EMBL" id="RMW00203.1"/>
    </source>
</evidence>
<accession>A0A0Q0B1B8</accession>
<dbReference type="GeneID" id="61868858"/>
<sequence length="320" mass="34099">MNKPEASLIGPVTPVSRWVGRAGILYVAAFLVLANANAVFSGNLLQQLHPFTFLFWSFVITSGFFLTRLLLSSGTSGLAIEGRAAGPLTVLNFTSALNWIGYFYALRYIEPAIVSAIMGGLGPVSTILLERVVRRRQLPLYTYAVAAGILSGTALLAWASLVGLAGIRPINFSDTLIGLAAAAAGGASQALNTIATKQLGERSWTATRIMAHRFYLLIIVAAALTYSGPGFAIASSTQVGGLAIATLLGVIIPLWLLQRGILLSEPFTVAALLAWAPLLTYVFQVFDARIQWSMTSALGCSVIALVTVFGTWMKFKGDRK</sequence>
<feature type="transmembrane region" description="Helical" evidence="1">
    <location>
        <begin position="176"/>
        <end position="194"/>
    </location>
</feature>
<dbReference type="SUPFAM" id="SSF103481">
    <property type="entry name" value="Multidrug resistance efflux transporter EmrE"/>
    <property type="match status" value="1"/>
</dbReference>
<feature type="transmembrane region" description="Helical" evidence="1">
    <location>
        <begin position="239"/>
        <end position="257"/>
    </location>
</feature>
<dbReference type="EMBL" id="RBVA01000488">
    <property type="protein sequence ID" value="RMW00203.1"/>
    <property type="molecule type" value="Genomic_DNA"/>
</dbReference>
<keyword evidence="1" id="KW-1133">Transmembrane helix</keyword>
<comment type="caution">
    <text evidence="3">The sequence shown here is derived from an EMBL/GenBank/DDBJ whole genome shotgun (WGS) entry which is preliminary data.</text>
</comment>
<dbReference type="RefSeq" id="WP_005895314.1">
    <property type="nucleotide sequence ID" value="NZ_AP024464.1"/>
</dbReference>
<dbReference type="InterPro" id="IPR037185">
    <property type="entry name" value="EmrE-like"/>
</dbReference>
<keyword evidence="1" id="KW-0812">Transmembrane</keyword>
<evidence type="ECO:0000259" key="2">
    <source>
        <dbReference type="Pfam" id="PF00892"/>
    </source>
</evidence>
<evidence type="ECO:0000313" key="4">
    <source>
        <dbReference type="Proteomes" id="UP000271531"/>
    </source>
</evidence>
<protein>
    <recommendedName>
        <fullName evidence="2">EamA domain-containing protein</fullName>
    </recommendedName>
</protein>
<reference evidence="3 4" key="1">
    <citation type="submission" date="2018-08" db="EMBL/GenBank/DDBJ databases">
        <title>Recombination of ecologically and evolutionarily significant loci maintains genetic cohesion in the Pseudomonas syringae species complex.</title>
        <authorList>
            <person name="Dillon M."/>
            <person name="Thakur S."/>
            <person name="Almeida R.N.D."/>
            <person name="Weir B.S."/>
            <person name="Guttman D.S."/>
        </authorList>
    </citation>
    <scope>NUCLEOTIDE SEQUENCE [LARGE SCALE GENOMIC DNA]</scope>
    <source>
        <strain evidence="3 4">ICMP 4525</strain>
    </source>
</reference>
<evidence type="ECO:0000256" key="1">
    <source>
        <dbReference type="SAM" id="Phobius"/>
    </source>
</evidence>
<dbReference type="AlphaFoldDB" id="A0A0Q0B1B8"/>
<feature type="transmembrane region" description="Helical" evidence="1">
    <location>
        <begin position="214"/>
        <end position="233"/>
    </location>
</feature>
<feature type="transmembrane region" description="Helical" evidence="1">
    <location>
        <begin position="111"/>
        <end position="129"/>
    </location>
</feature>
<gene>
    <name evidence="3" type="ORF">ALP03_03077</name>
</gene>
<feature type="transmembrane region" description="Helical" evidence="1">
    <location>
        <begin position="51"/>
        <end position="71"/>
    </location>
</feature>
<feature type="transmembrane region" description="Helical" evidence="1">
    <location>
        <begin position="292"/>
        <end position="312"/>
    </location>
</feature>
<feature type="transmembrane region" description="Helical" evidence="1">
    <location>
        <begin position="269"/>
        <end position="286"/>
    </location>
</feature>
<feature type="transmembrane region" description="Helical" evidence="1">
    <location>
        <begin position="141"/>
        <end position="164"/>
    </location>
</feature>
<dbReference type="InterPro" id="IPR000620">
    <property type="entry name" value="EamA_dom"/>
</dbReference>
<dbReference type="Pfam" id="PF00892">
    <property type="entry name" value="EamA"/>
    <property type="match status" value="1"/>
</dbReference>
<organism evidence="3 4">
    <name type="scientific">Pseudomonas amygdali pv. tabaci</name>
    <name type="common">Pseudomonas syringae pv. tabaci</name>
    <dbReference type="NCBI Taxonomy" id="322"/>
    <lineage>
        <taxon>Bacteria</taxon>
        <taxon>Pseudomonadati</taxon>
        <taxon>Pseudomonadota</taxon>
        <taxon>Gammaproteobacteria</taxon>
        <taxon>Pseudomonadales</taxon>
        <taxon>Pseudomonadaceae</taxon>
        <taxon>Pseudomonas</taxon>
        <taxon>Pseudomonas amygdali</taxon>
    </lineage>
</organism>
<proteinExistence type="predicted"/>
<dbReference type="GO" id="GO:0016020">
    <property type="term" value="C:membrane"/>
    <property type="evidence" value="ECO:0007669"/>
    <property type="project" value="InterPro"/>
</dbReference>